<dbReference type="GO" id="GO:0006508">
    <property type="term" value="P:proteolysis"/>
    <property type="evidence" value="ECO:0007669"/>
    <property type="project" value="InterPro"/>
</dbReference>
<evidence type="ECO:0000259" key="1">
    <source>
        <dbReference type="Pfam" id="PF00082"/>
    </source>
</evidence>
<sequence>MKDLSTARIAMGADLPFRFRYRALRQPRLFRDLNLLDTEESPGRPDHRRRYQLFFRVGQNVACPVAATLTTVTSRFVTAMQKTRPRSGAANSGRRAGLLFHGATASSWSAAIDQAAIGRMLGDGDDEDVEEADRRKRLFVVSAGNTPPEQDYTRIRSQDDFPIEDPAQAWNALTVGGCTDLVEIHDEGFEDWTAMASVGTLSPHSRTSTAWRQGVSPIKPELVIEAGNRAVNPAQTACASMGSLSLLTTGSNVTAASLVPFDATSAAAAQGARMAAQIQAQHPEYWPETVRAVMVHSAQWTPAMLQELNSTQSKRARYAMVRRFGYGVPSYERAVASATNHVALVAQAEIQPFASHGGRKFNKCHYYSLPIPPDMLETLNNERVEMKVTLSYFIEPNPGLSANVDAQRYQSHGLRFDHQRRREPVARFRQRVNAAERNGRRPANEPADPNWMLGEDSVSAGSLHCDVWTGPAVDLLDRDTLCVKPVNGWWRNRASLEICNRKSRYALIVTLRALNPDVNIYTPIRTSIGLPIPLPIEIPV</sequence>
<dbReference type="Proteomes" id="UP000564836">
    <property type="component" value="Chromosome"/>
</dbReference>
<dbReference type="SUPFAM" id="SSF52743">
    <property type="entry name" value="Subtilisin-like"/>
    <property type="match status" value="1"/>
</dbReference>
<reference evidence="2 3" key="2">
    <citation type="journal article" date="2022" name="Int. J. Syst. Evol. Microbiol.">
        <title>Strains of Bradyrhizobium barranii sp. nov. associated with legumes native to Canada are symbionts of soybeans and belong to different subspecies (subsp. barranii subsp. nov. and subsp. apii subsp. nov.) and symbiovars (sv. glycinearum and sv. septentrionale).</title>
        <authorList>
            <person name="Bromfield E.S.P."/>
            <person name="Cloutier S."/>
            <person name="Wasai-Hara S."/>
            <person name="Minamisawa K."/>
        </authorList>
    </citation>
    <scope>NUCLEOTIDE SEQUENCE [LARGE SCALE GENOMIC DNA]</scope>
    <source>
        <strain evidence="2 3">323S2</strain>
    </source>
</reference>
<reference evidence="2 3" key="1">
    <citation type="journal article" date="2017" name="Syst. Appl. Microbiol.">
        <title>Soybeans inoculated with root zone soils of Canadian native legumes harbour diverse and novel Bradyrhizobium spp. that possess agricultural potential.</title>
        <authorList>
            <person name="Bromfield E.S.P."/>
            <person name="Cloutier S."/>
            <person name="Tambong J.T."/>
            <person name="Tran Thi T.V."/>
        </authorList>
    </citation>
    <scope>NUCLEOTIDE SEQUENCE [LARGE SCALE GENOMIC DNA]</scope>
    <source>
        <strain evidence="2 3">323S2</strain>
    </source>
</reference>
<dbReference type="Gene3D" id="3.40.50.200">
    <property type="entry name" value="Peptidase S8/S53 domain"/>
    <property type="match status" value="1"/>
</dbReference>
<dbReference type="Pfam" id="PF00082">
    <property type="entry name" value="Peptidase_S8"/>
    <property type="match status" value="1"/>
</dbReference>
<dbReference type="GO" id="GO:0004252">
    <property type="term" value="F:serine-type endopeptidase activity"/>
    <property type="evidence" value="ECO:0007669"/>
    <property type="project" value="InterPro"/>
</dbReference>
<evidence type="ECO:0000313" key="3">
    <source>
        <dbReference type="Proteomes" id="UP000564836"/>
    </source>
</evidence>
<name>A0A9X9YK33_9BRAD</name>
<gene>
    <name evidence="2" type="ORF">G6321_00036735</name>
</gene>
<feature type="domain" description="Peptidase S8/S53" evidence="1">
    <location>
        <begin position="105"/>
        <end position="327"/>
    </location>
</feature>
<evidence type="ECO:0000313" key="2">
    <source>
        <dbReference type="EMBL" id="UGX91288.1"/>
    </source>
</evidence>
<dbReference type="EMBL" id="CP088280">
    <property type="protein sequence ID" value="UGX91288.1"/>
    <property type="molecule type" value="Genomic_DNA"/>
</dbReference>
<dbReference type="AlphaFoldDB" id="A0A9X9YK33"/>
<protein>
    <submittedName>
        <fullName evidence="2">S8 family serine peptidase</fullName>
    </submittedName>
</protein>
<proteinExistence type="predicted"/>
<dbReference type="InterPro" id="IPR000209">
    <property type="entry name" value="Peptidase_S8/S53_dom"/>
</dbReference>
<accession>A0A9X9YK33</accession>
<organism evidence="2 3">
    <name type="scientific">Bradyrhizobium barranii subsp. barranii</name>
    <dbReference type="NCBI Taxonomy" id="2823807"/>
    <lineage>
        <taxon>Bacteria</taxon>
        <taxon>Pseudomonadati</taxon>
        <taxon>Pseudomonadota</taxon>
        <taxon>Alphaproteobacteria</taxon>
        <taxon>Hyphomicrobiales</taxon>
        <taxon>Nitrobacteraceae</taxon>
        <taxon>Bradyrhizobium</taxon>
        <taxon>Bradyrhizobium barranii</taxon>
    </lineage>
</organism>
<dbReference type="InterPro" id="IPR036852">
    <property type="entry name" value="Peptidase_S8/S53_dom_sf"/>
</dbReference>